<accession>A0A803QZF2</accession>
<feature type="transmembrane region" description="Helical" evidence="1">
    <location>
        <begin position="27"/>
        <end position="51"/>
    </location>
</feature>
<dbReference type="Gramene" id="novel_model_3246_5bd9a17a.9.5bd9b138">
    <property type="protein sequence ID" value="cds.novel_model_3246_5bd9a17a.9.5bd9b138"/>
    <property type="gene ID" value="novel_gene_1729_5bd9a17a"/>
</dbReference>
<dbReference type="Proteomes" id="UP000596661">
    <property type="component" value="Chromosome 3"/>
</dbReference>
<evidence type="ECO:0000313" key="2">
    <source>
        <dbReference type="EnsemblPlants" id="cds.novel_model_3246_5bd9a17a.9.5bd9b138"/>
    </source>
</evidence>
<evidence type="ECO:0000256" key="1">
    <source>
        <dbReference type="SAM" id="Phobius"/>
    </source>
</evidence>
<proteinExistence type="predicted"/>
<dbReference type="Gramene" id="novel_model_3244_5bd9a17a.7.5bd9b138">
    <property type="protein sequence ID" value="cds.novel_model_3244_5bd9a17a.7.5bd9b138"/>
    <property type="gene ID" value="novel_gene_1729_5bd9a17a"/>
</dbReference>
<accession>A0A803QZF4</accession>
<keyword evidence="1" id="KW-0472">Membrane</keyword>
<gene>
    <name evidence="2" type="primary">LOC115711475</name>
</gene>
<organism evidence="2 3">
    <name type="scientific">Cannabis sativa</name>
    <name type="common">Hemp</name>
    <name type="synonym">Marijuana</name>
    <dbReference type="NCBI Taxonomy" id="3483"/>
    <lineage>
        <taxon>Eukaryota</taxon>
        <taxon>Viridiplantae</taxon>
        <taxon>Streptophyta</taxon>
        <taxon>Embryophyta</taxon>
        <taxon>Tracheophyta</taxon>
        <taxon>Spermatophyta</taxon>
        <taxon>Magnoliopsida</taxon>
        <taxon>eudicotyledons</taxon>
        <taxon>Gunneridae</taxon>
        <taxon>Pentapetalae</taxon>
        <taxon>rosids</taxon>
        <taxon>fabids</taxon>
        <taxon>Rosales</taxon>
        <taxon>Cannabaceae</taxon>
        <taxon>Cannabis</taxon>
    </lineage>
</organism>
<sequence>MSLLFCNVIEFQICSSFLFLKRIFNDAFVFILLYSSSLPSILFNLWCSFYAHLQLLKHDL</sequence>
<reference evidence="2" key="2">
    <citation type="submission" date="2021-03" db="UniProtKB">
        <authorList>
            <consortium name="EnsemblPlants"/>
        </authorList>
    </citation>
    <scope>IDENTIFICATION</scope>
</reference>
<name>A0A803QZF4_CANSA</name>
<keyword evidence="3" id="KW-1185">Reference proteome</keyword>
<keyword evidence="1" id="KW-0812">Transmembrane</keyword>
<dbReference type="EnsemblPlants" id="novel_model_3244_5bd9a17a.7.5bd9b138">
    <property type="protein sequence ID" value="cds.novel_model_3244_5bd9a17a.7.5bd9b138"/>
    <property type="gene ID" value="novel_gene_1729_5bd9a17a"/>
</dbReference>
<protein>
    <submittedName>
        <fullName evidence="2">Uncharacterized protein</fullName>
    </submittedName>
</protein>
<evidence type="ECO:0000313" key="3">
    <source>
        <dbReference type="Proteomes" id="UP000596661"/>
    </source>
</evidence>
<reference evidence="2 3" key="1">
    <citation type="submission" date="2018-11" db="EMBL/GenBank/DDBJ databases">
        <authorList>
            <person name="Grassa J C."/>
        </authorList>
    </citation>
    <scope>NUCLEOTIDE SEQUENCE [LARGE SCALE GENOMIC DNA]</scope>
</reference>
<dbReference type="EMBL" id="UZAU01000269">
    <property type="status" value="NOT_ANNOTATED_CDS"/>
    <property type="molecule type" value="Genomic_DNA"/>
</dbReference>
<dbReference type="AlphaFoldDB" id="A0A803QZF4"/>
<keyword evidence="1" id="KW-1133">Transmembrane helix</keyword>
<dbReference type="EnsemblPlants" id="novel_model_3246_5bd9a17a.9.5bd9b138">
    <property type="protein sequence ID" value="cds.novel_model_3246_5bd9a17a.9.5bd9b138"/>
    <property type="gene ID" value="novel_gene_1729_5bd9a17a"/>
</dbReference>